<sequence>MDGKSSRGKAHPTWQELPCISPPARTYFSMVSGSDEKLWVFGGFGEKKSMHNDLHNYDPSTGSWKQVKALSAPEARYLHAACSYNGKLYIHGGSISNKGSRGSALHESKDLMSYTFGESSWTELKPKGDIPCARYGHAMAVWRNRIVLAGGCKRSSEYMKDCYAYDPHTSRWSRLPDLPETVAYHSLFSVNGNLYMLFGYNGNANVGSLYRFSPGSLSWNAVSTTGPAPSARCGCTAEVVDENVYVFGGFTNGGHDNDLYKLDVTTMKWTNVKVNGVKPKRRAYLQSAFCKDHFYIFGGYNGKSCVSDFQCIRLANPELDLAKHLRLGSNKESADQIIRHYRGEDHNSLRHKDLVDLIGHIKKTIKSVEAKASIAARNGVAAGPELSNEERNMVNQAVAMGIKRQTVLQCMLELKDTRGEIKDINLLINKAFAAMESGAPDKPPQVTQAKDGGDSRSNGGDEEEEEPPDELVCPISGQIFEDPVITDDGHTYERALIEDWFRRGTRNSPLTNKPLPSTTLRPNIVLRGIIEAWHKKSKAKKT</sequence>
<dbReference type="GO" id="GO:0016567">
    <property type="term" value="P:protein ubiquitination"/>
    <property type="evidence" value="ECO:0007669"/>
    <property type="project" value="InterPro"/>
</dbReference>
<dbReference type="Pfam" id="PF24681">
    <property type="entry name" value="Kelch_KLHDC2_KLHL20_DRC7"/>
    <property type="match status" value="1"/>
</dbReference>
<dbReference type="InterPro" id="IPR015915">
    <property type="entry name" value="Kelch-typ_b-propeller"/>
</dbReference>
<dbReference type="InterPro" id="IPR056737">
    <property type="entry name" value="Beta-prop_ATRN-MKLN-like"/>
</dbReference>
<dbReference type="SMART" id="SM00504">
    <property type="entry name" value="Ubox"/>
    <property type="match status" value="1"/>
</dbReference>
<feature type="compositionally biased region" description="Acidic residues" evidence="3">
    <location>
        <begin position="460"/>
        <end position="469"/>
    </location>
</feature>
<dbReference type="SMART" id="SM00612">
    <property type="entry name" value="Kelch"/>
    <property type="match status" value="5"/>
</dbReference>
<reference evidence="5" key="1">
    <citation type="submission" date="2021-01" db="EMBL/GenBank/DDBJ databases">
        <authorList>
            <person name="Corre E."/>
            <person name="Pelletier E."/>
            <person name="Niang G."/>
            <person name="Scheremetjew M."/>
            <person name="Finn R."/>
            <person name="Kale V."/>
            <person name="Holt S."/>
            <person name="Cochrane G."/>
            <person name="Meng A."/>
            <person name="Brown T."/>
            <person name="Cohen L."/>
        </authorList>
    </citation>
    <scope>NUCLEOTIDE SEQUENCE</scope>
    <source>
        <strain evidence="5">CCCM811</strain>
    </source>
</reference>
<keyword evidence="1" id="KW-0880">Kelch repeat</keyword>
<evidence type="ECO:0000256" key="3">
    <source>
        <dbReference type="SAM" id="MobiDB-lite"/>
    </source>
</evidence>
<dbReference type="PROSITE" id="PS51698">
    <property type="entry name" value="U_BOX"/>
    <property type="match status" value="1"/>
</dbReference>
<protein>
    <recommendedName>
        <fullName evidence="4">U-box domain-containing protein</fullName>
    </recommendedName>
</protein>
<dbReference type="SUPFAM" id="SSF57850">
    <property type="entry name" value="RING/U-box"/>
    <property type="match status" value="1"/>
</dbReference>
<dbReference type="GO" id="GO:0004842">
    <property type="term" value="F:ubiquitin-protein transferase activity"/>
    <property type="evidence" value="ECO:0007669"/>
    <property type="project" value="InterPro"/>
</dbReference>
<dbReference type="AlphaFoldDB" id="A0A7S4DPA8"/>
<evidence type="ECO:0000259" key="4">
    <source>
        <dbReference type="PROSITE" id="PS51698"/>
    </source>
</evidence>
<gene>
    <name evidence="5" type="ORF">LGLO00237_LOCUS12971</name>
</gene>
<dbReference type="InterPro" id="IPR003613">
    <property type="entry name" value="Ubox_domain"/>
</dbReference>
<dbReference type="Pfam" id="PF24981">
    <property type="entry name" value="Beta-prop_ATRN-LZTR1"/>
    <property type="match status" value="1"/>
</dbReference>
<dbReference type="PANTHER" id="PTHR46093:SF18">
    <property type="entry name" value="FIBRONECTIN TYPE-III DOMAIN-CONTAINING PROTEIN"/>
    <property type="match status" value="1"/>
</dbReference>
<dbReference type="Pfam" id="PF04564">
    <property type="entry name" value="U-box"/>
    <property type="match status" value="1"/>
</dbReference>
<name>A0A7S4DPA8_9EUKA</name>
<dbReference type="Gene3D" id="2.120.10.80">
    <property type="entry name" value="Kelch-type beta propeller"/>
    <property type="match status" value="2"/>
</dbReference>
<keyword evidence="2" id="KW-0677">Repeat</keyword>
<dbReference type="CDD" id="cd16655">
    <property type="entry name" value="RING-Ubox_WDSUB1-like"/>
    <property type="match status" value="1"/>
</dbReference>
<dbReference type="EMBL" id="HBIV01017865">
    <property type="protein sequence ID" value="CAE0661380.1"/>
    <property type="molecule type" value="Transcribed_RNA"/>
</dbReference>
<dbReference type="PANTHER" id="PTHR46093">
    <property type="entry name" value="ACYL-COA-BINDING DOMAIN-CONTAINING PROTEIN 5"/>
    <property type="match status" value="1"/>
</dbReference>
<feature type="region of interest" description="Disordered" evidence="3">
    <location>
        <begin position="437"/>
        <end position="469"/>
    </location>
</feature>
<accession>A0A7S4DPA8</accession>
<feature type="domain" description="U-box" evidence="4">
    <location>
        <begin position="466"/>
        <end position="540"/>
    </location>
</feature>
<dbReference type="InterPro" id="IPR006652">
    <property type="entry name" value="Kelch_1"/>
</dbReference>
<evidence type="ECO:0000313" key="5">
    <source>
        <dbReference type="EMBL" id="CAE0661380.1"/>
    </source>
</evidence>
<organism evidence="5">
    <name type="scientific">Lotharella globosa</name>
    <dbReference type="NCBI Taxonomy" id="91324"/>
    <lineage>
        <taxon>Eukaryota</taxon>
        <taxon>Sar</taxon>
        <taxon>Rhizaria</taxon>
        <taxon>Cercozoa</taxon>
        <taxon>Chlorarachniophyceae</taxon>
        <taxon>Lotharella</taxon>
    </lineage>
</organism>
<dbReference type="InterPro" id="IPR013083">
    <property type="entry name" value="Znf_RING/FYVE/PHD"/>
</dbReference>
<evidence type="ECO:0000256" key="2">
    <source>
        <dbReference type="ARBA" id="ARBA00022737"/>
    </source>
</evidence>
<evidence type="ECO:0000256" key="1">
    <source>
        <dbReference type="ARBA" id="ARBA00022441"/>
    </source>
</evidence>
<dbReference type="SUPFAM" id="SSF117281">
    <property type="entry name" value="Kelch motif"/>
    <property type="match status" value="2"/>
</dbReference>
<dbReference type="Gene3D" id="3.30.40.10">
    <property type="entry name" value="Zinc/RING finger domain, C3HC4 (zinc finger)"/>
    <property type="match status" value="1"/>
</dbReference>
<proteinExistence type="predicted"/>